<feature type="chain" id="PRO_5009961925" description="Lipoprotein" evidence="1">
    <location>
        <begin position="27"/>
        <end position="276"/>
    </location>
</feature>
<reference evidence="2 3" key="1">
    <citation type="submission" date="2012-06" db="EMBL/GenBank/DDBJ databases">
        <title>Draft Genome Sequence of Lactobacillus hominis Strain CRBIP 24.179T, isolated from human intestine.</title>
        <authorList>
            <person name="Cousin S."/>
            <person name="Ma L."/>
            <person name="Bizet C."/>
            <person name="Loux V."/>
            <person name="Bouchier C."/>
            <person name="Clermont D."/>
            <person name="Creno S."/>
        </authorList>
    </citation>
    <scope>NUCLEOTIDE SEQUENCE [LARGE SCALE GENOMIC DNA]</scope>
    <source>
        <strain evidence="3">CRBIP 24.179T</strain>
    </source>
</reference>
<dbReference type="AlphaFoldDB" id="I7L7A5"/>
<keyword evidence="3" id="KW-1185">Reference proteome</keyword>
<dbReference type="GeneID" id="82847704"/>
<sequence length="276" mass="31004">MKLKAFLTGFSAVAILLVSGCSNSHSASKESNVEKETSASVSNDIEFGKDEDGKPLFFSDIYGSRKDSKIDYNVGYNAYMGQKTTYIDSLHVEKNDDSENDDGNYRAATSDFKSVVNYDYLKDILIDKNVTIMPDALAKQANFEKSTKTVKGKSKTTYNIEMDIDSSKKHSTELAHVYLPIIRKTLIRSKEIDKALTTLEKAKFDSFSYEAKVDAKTKEVTYFNIDMNTTSDDGASMMISISYDNKKTSHSFEIPSYVKENSEKISKNELEILQNI</sequence>
<dbReference type="PATRIC" id="fig|1423758.3.peg.1538"/>
<dbReference type="Proteomes" id="UP000009320">
    <property type="component" value="Unassembled WGS sequence"/>
</dbReference>
<feature type="signal peptide" evidence="1">
    <location>
        <begin position="1"/>
        <end position="26"/>
    </location>
</feature>
<evidence type="ECO:0000256" key="1">
    <source>
        <dbReference type="SAM" id="SignalP"/>
    </source>
</evidence>
<evidence type="ECO:0000313" key="3">
    <source>
        <dbReference type="Proteomes" id="UP000009320"/>
    </source>
</evidence>
<comment type="caution">
    <text evidence="2">The sequence shown here is derived from an EMBL/GenBank/DDBJ whole genome shotgun (WGS) entry which is preliminary data.</text>
</comment>
<dbReference type="PROSITE" id="PS51257">
    <property type="entry name" value="PROKAR_LIPOPROTEIN"/>
    <property type="match status" value="1"/>
</dbReference>
<gene>
    <name evidence="2" type="ORF">BN55_05205</name>
</gene>
<organism evidence="2 3">
    <name type="scientific">Lactobacillus hominis DSM 23910 = CRBIP 24.179</name>
    <dbReference type="NCBI Taxonomy" id="1423758"/>
    <lineage>
        <taxon>Bacteria</taxon>
        <taxon>Bacillati</taxon>
        <taxon>Bacillota</taxon>
        <taxon>Bacilli</taxon>
        <taxon>Lactobacillales</taxon>
        <taxon>Lactobacillaceae</taxon>
        <taxon>Lactobacillus</taxon>
    </lineage>
</organism>
<protein>
    <recommendedName>
        <fullName evidence="4">Lipoprotein</fullName>
    </recommendedName>
</protein>
<proteinExistence type="predicted"/>
<dbReference type="EMBL" id="CAKE01000025">
    <property type="protein sequence ID" value="CCI82497.1"/>
    <property type="molecule type" value="Genomic_DNA"/>
</dbReference>
<keyword evidence="1" id="KW-0732">Signal</keyword>
<name>I7L7A5_9LACO</name>
<evidence type="ECO:0000313" key="2">
    <source>
        <dbReference type="EMBL" id="CCI82497.1"/>
    </source>
</evidence>
<evidence type="ECO:0008006" key="4">
    <source>
        <dbReference type="Google" id="ProtNLM"/>
    </source>
</evidence>
<accession>I7L7A5</accession>
<dbReference type="RefSeq" id="WP_008471599.1">
    <property type="nucleotide sequence ID" value="NZ_AYZP01000004.1"/>
</dbReference>